<dbReference type="NCBIfam" id="TIGR02713">
    <property type="entry name" value="allophanate_hyd"/>
    <property type="match status" value="1"/>
</dbReference>
<evidence type="ECO:0000259" key="1">
    <source>
        <dbReference type="Pfam" id="PF01425"/>
    </source>
</evidence>
<dbReference type="InterPro" id="IPR023631">
    <property type="entry name" value="Amidase_dom"/>
</dbReference>
<dbReference type="EMBL" id="JACJVP010000037">
    <property type="protein sequence ID" value="MBB6673315.1"/>
    <property type="molecule type" value="Genomic_DNA"/>
</dbReference>
<dbReference type="Pfam" id="PF01425">
    <property type="entry name" value="Amidase"/>
    <property type="match status" value="1"/>
</dbReference>
<comment type="caution">
    <text evidence="3">The sequence shown here is derived from an EMBL/GenBank/DDBJ whole genome shotgun (WGS) entry which is preliminary data.</text>
</comment>
<dbReference type="InterPro" id="IPR014085">
    <property type="entry name" value="Allophanate_hydrolase"/>
</dbReference>
<accession>A0A7X0VGP0</accession>
<organism evidence="3 4">
    <name type="scientific">Cohnella nanjingensis</name>
    <dbReference type="NCBI Taxonomy" id="1387779"/>
    <lineage>
        <taxon>Bacteria</taxon>
        <taxon>Bacillati</taxon>
        <taxon>Bacillota</taxon>
        <taxon>Bacilli</taxon>
        <taxon>Bacillales</taxon>
        <taxon>Paenibacillaceae</taxon>
        <taxon>Cohnella</taxon>
    </lineage>
</organism>
<dbReference type="PANTHER" id="PTHR11895:SF169">
    <property type="entry name" value="GLUTAMYL-TRNA(GLN) AMIDOTRANSFERASE"/>
    <property type="match status" value="1"/>
</dbReference>
<dbReference type="Gene3D" id="1.20.58.1700">
    <property type="match status" value="1"/>
</dbReference>
<dbReference type="PANTHER" id="PTHR11895">
    <property type="entry name" value="TRANSAMIDASE"/>
    <property type="match status" value="1"/>
</dbReference>
<protein>
    <submittedName>
        <fullName evidence="3">Allophanate hydrolase</fullName>
        <ecNumber evidence="3">3.5.1.54</ecNumber>
    </submittedName>
</protein>
<dbReference type="Gene3D" id="3.10.490.10">
    <property type="entry name" value="Gamma-glutamyl cyclotransferase-like"/>
    <property type="match status" value="1"/>
</dbReference>
<evidence type="ECO:0000259" key="2">
    <source>
        <dbReference type="Pfam" id="PF21986"/>
    </source>
</evidence>
<sequence length="605" mass="63502">MTPDKLEIPRELTIGWLAEAYAAKALTPAEVVREIVRRAEADAEMNVWIAPPEIGRIQPYLDRLAELDPADAPLWGIPFAIKDNIDLAGVPTTAACAEYAYTPEASAAVVERLVAAGAIPLGKTNLDQFATGLVGTRSPYGETHNALRPELISGGSSSGSAAAVARGHAAFSLGTDTAGSGRVPAALHGLVGFKPSLGAWPVRGVVPACESLDCVTVFAHSLSDALAADGAARGADERDPWSRAIPAPMPALPAKLLLPKETPAFYGPFADAYRSAWLRAAEQAESAGLPVEYADWTLFAEAASVLYEGPWVAERWAGLGEFVEANPGVSFPVTERILRSGSGERYDAASAFRAMHKLQRFKREARGLLQDAVLVMPTCGGTWTRDEVRADPIGANRDMGRYTNHCNLLDLSAVAIPAGEAAPRTPFGITLFALADSEGLLCGAAEALGAAKQTTALAEGGRSAAAGADALTIAAPRAGTTFVAVCGLHMRGLPLERQMRDSGARFIRETETAPKYRLVRLPTAPAKPGLLKQASGGAAIRLEVWEMPLERFGGFAAAIPAPLGIGKVELADGMEVPGFVCEGYAEAGAEDVTAYGGWRSLLTQA</sequence>
<dbReference type="EC" id="3.5.1.54" evidence="3"/>
<dbReference type="Proteomes" id="UP000547209">
    <property type="component" value="Unassembled WGS sequence"/>
</dbReference>
<dbReference type="SUPFAM" id="SSF75304">
    <property type="entry name" value="Amidase signature (AS) enzymes"/>
    <property type="match status" value="1"/>
</dbReference>
<gene>
    <name evidence="3" type="primary">atzF</name>
    <name evidence="3" type="ORF">H7C19_21800</name>
</gene>
<dbReference type="AlphaFoldDB" id="A0A7X0VGP0"/>
<feature type="domain" description="Amidase" evidence="1">
    <location>
        <begin position="30"/>
        <end position="442"/>
    </location>
</feature>
<dbReference type="InterPro" id="IPR000120">
    <property type="entry name" value="Amidase"/>
</dbReference>
<dbReference type="NCBIfam" id="NF006043">
    <property type="entry name" value="PRK08186.1"/>
    <property type="match status" value="1"/>
</dbReference>
<keyword evidence="3" id="KW-0378">Hydrolase</keyword>
<feature type="domain" description="Allophanate hydrolase C-terminal" evidence="2">
    <location>
        <begin position="483"/>
        <end position="602"/>
    </location>
</feature>
<dbReference type="RefSeq" id="WP_185671184.1">
    <property type="nucleotide sequence ID" value="NZ_JACJVP010000037.1"/>
</dbReference>
<keyword evidence="4" id="KW-1185">Reference proteome</keyword>
<evidence type="ECO:0000313" key="4">
    <source>
        <dbReference type="Proteomes" id="UP000547209"/>
    </source>
</evidence>
<dbReference type="Gene3D" id="3.90.1300.10">
    <property type="entry name" value="Amidase signature (AS) domain"/>
    <property type="match status" value="1"/>
</dbReference>
<dbReference type="GO" id="GO:0004039">
    <property type="term" value="F:allophanate hydrolase activity"/>
    <property type="evidence" value="ECO:0007669"/>
    <property type="project" value="UniProtKB-EC"/>
</dbReference>
<name>A0A7X0VGP0_9BACL</name>
<reference evidence="3 4" key="1">
    <citation type="submission" date="2020-08" db="EMBL/GenBank/DDBJ databases">
        <title>Cohnella phylogeny.</title>
        <authorList>
            <person name="Dunlap C."/>
        </authorList>
    </citation>
    <scope>NUCLEOTIDE SEQUENCE [LARGE SCALE GENOMIC DNA]</scope>
    <source>
        <strain evidence="3 4">DSM 28246</strain>
    </source>
</reference>
<dbReference type="InterPro" id="IPR053844">
    <property type="entry name" value="AH_C"/>
</dbReference>
<dbReference type="InterPro" id="IPR036928">
    <property type="entry name" value="AS_sf"/>
</dbReference>
<proteinExistence type="predicted"/>
<dbReference type="Pfam" id="PF21986">
    <property type="entry name" value="AH_C"/>
    <property type="match status" value="1"/>
</dbReference>
<evidence type="ECO:0000313" key="3">
    <source>
        <dbReference type="EMBL" id="MBB6673315.1"/>
    </source>
</evidence>